<evidence type="ECO:0000256" key="4">
    <source>
        <dbReference type="ARBA" id="ARBA00023157"/>
    </source>
</evidence>
<reference evidence="7" key="1">
    <citation type="submission" date="2020-11" db="EMBL/GenBank/DDBJ databases">
        <authorList>
            <person name="Tran Van P."/>
        </authorList>
    </citation>
    <scope>NUCLEOTIDE SEQUENCE</scope>
</reference>
<dbReference type="SUPFAM" id="SSF57610">
    <property type="entry name" value="Thyroglobulin type-1 domain"/>
    <property type="match status" value="3"/>
</dbReference>
<dbReference type="PANTHER" id="PTHR12352">
    <property type="entry name" value="SECRETED MODULAR CALCIUM-BINDING PROTEIN"/>
    <property type="match status" value="1"/>
</dbReference>
<sequence length="272" mass="31553">RIFGSATYDKSDDMDCLCSRQFSEVNDQLLQLNFNIDPFFFVACKSNGNFEEFQVNDDYVYCVNVTEGNVLERAVNKSSMDQLDCKDKAPQKFITNCQKRYINATLEIEKLEAEGHLVVAYDIPKCDIDGTFAPVQCLNKYCFCVNKNGEKYRGTQVNRNEKLSINQQCNCVREMELIRDIDEEKWDQMTELFAQYRCERNGNYLTLQCTESECYCVDPIDGNLETSSKLKTDPKGISELKCYKNYANEFGDMDYLWQTYPDVLSYISDIPK</sequence>
<dbReference type="EMBL" id="CAJPIZ010019062">
    <property type="protein sequence ID" value="CAG2116791.1"/>
    <property type="molecule type" value="Genomic_DNA"/>
</dbReference>
<keyword evidence="3" id="KW-0677">Repeat</keyword>
<dbReference type="Gene3D" id="4.10.800.10">
    <property type="entry name" value="Thyroglobulin type-1"/>
    <property type="match status" value="2"/>
</dbReference>
<evidence type="ECO:0000313" key="8">
    <source>
        <dbReference type="Proteomes" id="UP000759131"/>
    </source>
</evidence>
<dbReference type="InterPro" id="IPR036857">
    <property type="entry name" value="Thyroglobulin_1_sf"/>
</dbReference>
<dbReference type="Proteomes" id="UP000759131">
    <property type="component" value="Unassembled WGS sequence"/>
</dbReference>
<dbReference type="InterPro" id="IPR051950">
    <property type="entry name" value="Dev_reg/Prot_inhib"/>
</dbReference>
<protein>
    <recommendedName>
        <fullName evidence="6">Thyroglobulin type-1 domain-containing protein</fullName>
    </recommendedName>
</protein>
<dbReference type="PANTHER" id="PTHR12352:SF3">
    <property type="entry name" value="NIDOGEN-2"/>
    <property type="match status" value="1"/>
</dbReference>
<comment type="caution">
    <text evidence="5">Lacks conserved residue(s) required for the propagation of feature annotation.</text>
</comment>
<accession>A0A7R9Q8Y7</accession>
<dbReference type="CDD" id="cd00191">
    <property type="entry name" value="TY"/>
    <property type="match status" value="1"/>
</dbReference>
<dbReference type="SMART" id="SM00211">
    <property type="entry name" value="TY"/>
    <property type="match status" value="3"/>
</dbReference>
<dbReference type="GO" id="GO:0007160">
    <property type="term" value="P:cell-matrix adhesion"/>
    <property type="evidence" value="ECO:0007669"/>
    <property type="project" value="TreeGrafter"/>
</dbReference>
<keyword evidence="8" id="KW-1185">Reference proteome</keyword>
<feature type="domain" description="Thyroglobulin type-1" evidence="6">
    <location>
        <begin position="94"/>
        <end position="169"/>
    </location>
</feature>
<keyword evidence="2" id="KW-0964">Secreted</keyword>
<dbReference type="GO" id="GO:0005615">
    <property type="term" value="C:extracellular space"/>
    <property type="evidence" value="ECO:0007669"/>
    <property type="project" value="TreeGrafter"/>
</dbReference>
<dbReference type="PROSITE" id="PS51162">
    <property type="entry name" value="THYROGLOBULIN_1_2"/>
    <property type="match status" value="2"/>
</dbReference>
<feature type="non-terminal residue" evidence="7">
    <location>
        <position position="1"/>
    </location>
</feature>
<evidence type="ECO:0000256" key="3">
    <source>
        <dbReference type="ARBA" id="ARBA00022737"/>
    </source>
</evidence>
<dbReference type="Pfam" id="PF00086">
    <property type="entry name" value="Thyroglobulin_1"/>
    <property type="match status" value="2"/>
</dbReference>
<dbReference type="GO" id="GO:0005604">
    <property type="term" value="C:basement membrane"/>
    <property type="evidence" value="ECO:0007669"/>
    <property type="project" value="TreeGrafter"/>
</dbReference>
<dbReference type="OrthoDB" id="6503369at2759"/>
<dbReference type="InterPro" id="IPR000716">
    <property type="entry name" value="Thyroglobulin_1"/>
</dbReference>
<evidence type="ECO:0000256" key="2">
    <source>
        <dbReference type="ARBA" id="ARBA00022525"/>
    </source>
</evidence>
<dbReference type="AlphaFoldDB" id="A0A7R9Q8Y7"/>
<evidence type="ECO:0000259" key="6">
    <source>
        <dbReference type="PROSITE" id="PS51162"/>
    </source>
</evidence>
<dbReference type="EMBL" id="OC873637">
    <property type="protein sequence ID" value="CAD7636798.1"/>
    <property type="molecule type" value="Genomic_DNA"/>
</dbReference>
<comment type="subcellular location">
    <subcellularLocation>
        <location evidence="1">Secreted</location>
    </subcellularLocation>
</comment>
<gene>
    <name evidence="7" type="ORF">OSB1V03_LOCUS16747</name>
</gene>
<evidence type="ECO:0000313" key="7">
    <source>
        <dbReference type="EMBL" id="CAD7636798.1"/>
    </source>
</evidence>
<name>A0A7R9Q8Y7_9ACAR</name>
<keyword evidence="4" id="KW-1015">Disulfide bond</keyword>
<proteinExistence type="predicted"/>
<evidence type="ECO:0000256" key="1">
    <source>
        <dbReference type="ARBA" id="ARBA00004613"/>
    </source>
</evidence>
<feature type="domain" description="Thyroglobulin type-1" evidence="6">
    <location>
        <begin position="189"/>
        <end position="242"/>
    </location>
</feature>
<evidence type="ECO:0000256" key="5">
    <source>
        <dbReference type="PROSITE-ProRule" id="PRU00500"/>
    </source>
</evidence>
<organism evidence="7">
    <name type="scientific">Medioppia subpectinata</name>
    <dbReference type="NCBI Taxonomy" id="1979941"/>
    <lineage>
        <taxon>Eukaryota</taxon>
        <taxon>Metazoa</taxon>
        <taxon>Ecdysozoa</taxon>
        <taxon>Arthropoda</taxon>
        <taxon>Chelicerata</taxon>
        <taxon>Arachnida</taxon>
        <taxon>Acari</taxon>
        <taxon>Acariformes</taxon>
        <taxon>Sarcoptiformes</taxon>
        <taxon>Oribatida</taxon>
        <taxon>Brachypylina</taxon>
        <taxon>Oppioidea</taxon>
        <taxon>Oppiidae</taxon>
        <taxon>Medioppia</taxon>
    </lineage>
</organism>